<evidence type="ECO:0000313" key="2">
    <source>
        <dbReference type="EMBL" id="WCL54700.1"/>
    </source>
</evidence>
<sequence>MTAGRANDQPFPSVIPVFPLAGVVLMTGNSLPLNVFEPRYVAMVRDAMAGARVIGMVQPRSGVDTARPGAAPPIYDVGGAGRIVDCKETEDGRFLIRLEGVGRFRIEHELAATTPYRQVQAVWQPFGLDPTEGEERPAVIDHEGIIKALHHYLDHKGLSADYDAIAGTPDKLLVNTLSMIVPFSPAEKQALLEAPDLPARAKLLVALLDIASHEDMPPSQIS</sequence>
<dbReference type="EMBL" id="CP116805">
    <property type="protein sequence ID" value="WCL54700.1"/>
    <property type="molecule type" value="Genomic_DNA"/>
</dbReference>
<dbReference type="InterPro" id="IPR046336">
    <property type="entry name" value="Lon_prtase_N_sf"/>
</dbReference>
<dbReference type="Gene3D" id="2.30.130.40">
    <property type="entry name" value="LON domain-like"/>
    <property type="match status" value="1"/>
</dbReference>
<protein>
    <submittedName>
        <fullName evidence="2">LON peptidase substrate-binding domain-containing protein</fullName>
    </submittedName>
</protein>
<dbReference type="PANTHER" id="PTHR46732">
    <property type="entry name" value="ATP-DEPENDENT PROTEASE LA (LON) DOMAIN PROTEIN"/>
    <property type="match status" value="1"/>
</dbReference>
<accession>A0AAE9XT80</accession>
<dbReference type="Pfam" id="PF02190">
    <property type="entry name" value="LON_substr_bdg"/>
    <property type="match status" value="1"/>
</dbReference>
<dbReference type="Proteomes" id="UP001217500">
    <property type="component" value="Chromosome"/>
</dbReference>
<dbReference type="SUPFAM" id="SSF88697">
    <property type="entry name" value="PUA domain-like"/>
    <property type="match status" value="1"/>
</dbReference>
<dbReference type="RefSeq" id="WP_289504419.1">
    <property type="nucleotide sequence ID" value="NZ_CP116805.1"/>
</dbReference>
<proteinExistence type="predicted"/>
<evidence type="ECO:0000259" key="1">
    <source>
        <dbReference type="PROSITE" id="PS51787"/>
    </source>
</evidence>
<dbReference type="SMART" id="SM00464">
    <property type="entry name" value="LON"/>
    <property type="match status" value="1"/>
</dbReference>
<evidence type="ECO:0000313" key="3">
    <source>
        <dbReference type="Proteomes" id="UP001217500"/>
    </source>
</evidence>
<dbReference type="InterPro" id="IPR015947">
    <property type="entry name" value="PUA-like_sf"/>
</dbReference>
<dbReference type="InterPro" id="IPR003111">
    <property type="entry name" value="Lon_prtase_N"/>
</dbReference>
<dbReference type="PROSITE" id="PS51787">
    <property type="entry name" value="LON_N"/>
    <property type="match status" value="1"/>
</dbReference>
<gene>
    <name evidence="2" type="ORF">PH603_02865</name>
</gene>
<reference evidence="2" key="1">
    <citation type="submission" date="2023-01" db="EMBL/GenBank/DDBJ databases">
        <title>The genome sequence of Kordiimonadaceae bacterium 6D33.</title>
        <authorList>
            <person name="Liu Y."/>
        </authorList>
    </citation>
    <scope>NUCLEOTIDE SEQUENCE</scope>
    <source>
        <strain evidence="2">6D33</strain>
    </source>
</reference>
<dbReference type="PANTHER" id="PTHR46732:SF8">
    <property type="entry name" value="ATP-DEPENDENT PROTEASE LA (LON) DOMAIN PROTEIN"/>
    <property type="match status" value="1"/>
</dbReference>
<name>A0AAE9XT80_9PROT</name>
<dbReference type="AlphaFoldDB" id="A0AAE9XT80"/>
<dbReference type="KEGG" id="gso:PH603_02865"/>
<organism evidence="2 3">
    <name type="scientific">Gimibacter soli</name>
    <dbReference type="NCBI Taxonomy" id="3024400"/>
    <lineage>
        <taxon>Bacteria</taxon>
        <taxon>Pseudomonadati</taxon>
        <taxon>Pseudomonadota</taxon>
        <taxon>Alphaproteobacteria</taxon>
        <taxon>Kordiimonadales</taxon>
        <taxon>Temperatibacteraceae</taxon>
        <taxon>Gimibacter</taxon>
    </lineage>
</organism>
<keyword evidence="3" id="KW-1185">Reference proteome</keyword>
<feature type="domain" description="Lon N-terminal" evidence="1">
    <location>
        <begin position="15"/>
        <end position="212"/>
    </location>
</feature>